<dbReference type="AlphaFoldDB" id="A0A545U075"/>
<dbReference type="RefSeq" id="WP_142934495.1">
    <property type="nucleotide sequence ID" value="NZ_ML660171.1"/>
</dbReference>
<dbReference type="GO" id="GO:0003677">
    <property type="term" value="F:DNA binding"/>
    <property type="evidence" value="ECO:0007669"/>
    <property type="project" value="InterPro"/>
</dbReference>
<gene>
    <name evidence="1" type="ORF">FLL46_23990</name>
</gene>
<dbReference type="Proteomes" id="UP000315439">
    <property type="component" value="Unassembled WGS sequence"/>
</dbReference>
<organism evidence="1 2">
    <name type="scientific">Aliikangiella coralliicola</name>
    <dbReference type="NCBI Taxonomy" id="2592383"/>
    <lineage>
        <taxon>Bacteria</taxon>
        <taxon>Pseudomonadati</taxon>
        <taxon>Pseudomonadota</taxon>
        <taxon>Gammaproteobacteria</taxon>
        <taxon>Oceanospirillales</taxon>
        <taxon>Pleioneaceae</taxon>
        <taxon>Aliikangiella</taxon>
    </lineage>
</organism>
<accession>A0A545U075</accession>
<sequence length="138" mass="15640">MQTIHEIRLTNVRGILLKYANGKQKILAEKLKLNPNTVSRWLGDNENRANISDDSARTIENLLGLEIGFMDNTHTQLDIKKVRKYFSDYASIAAASPKTVNPLIIFDAALARWEAEIVDPKTNPMDIFMNLQTDNSDH</sequence>
<dbReference type="CDD" id="cd00093">
    <property type="entry name" value="HTH_XRE"/>
    <property type="match status" value="1"/>
</dbReference>
<dbReference type="EMBL" id="VIKS01000015">
    <property type="protein sequence ID" value="TQV82833.1"/>
    <property type="molecule type" value="Genomic_DNA"/>
</dbReference>
<comment type="caution">
    <text evidence="1">The sequence shown here is derived from an EMBL/GenBank/DDBJ whole genome shotgun (WGS) entry which is preliminary data.</text>
</comment>
<evidence type="ECO:0000313" key="1">
    <source>
        <dbReference type="EMBL" id="TQV82833.1"/>
    </source>
</evidence>
<dbReference type="Gene3D" id="1.10.260.40">
    <property type="entry name" value="lambda repressor-like DNA-binding domains"/>
    <property type="match status" value="1"/>
</dbReference>
<dbReference type="InterPro" id="IPR001387">
    <property type="entry name" value="Cro/C1-type_HTH"/>
</dbReference>
<dbReference type="OrthoDB" id="9791537at2"/>
<dbReference type="InterPro" id="IPR010982">
    <property type="entry name" value="Lambda_DNA-bd_dom_sf"/>
</dbReference>
<reference evidence="1 2" key="1">
    <citation type="submission" date="2019-07" db="EMBL/GenBank/DDBJ databases">
        <title>Draft genome for Aliikangiella sp. M105.</title>
        <authorList>
            <person name="Wang G."/>
        </authorList>
    </citation>
    <scope>NUCLEOTIDE SEQUENCE [LARGE SCALE GENOMIC DNA]</scope>
    <source>
        <strain evidence="1 2">M105</strain>
    </source>
</reference>
<proteinExistence type="predicted"/>
<dbReference type="SUPFAM" id="SSF47413">
    <property type="entry name" value="lambda repressor-like DNA-binding domains"/>
    <property type="match status" value="1"/>
</dbReference>
<name>A0A545U075_9GAMM</name>
<keyword evidence="2" id="KW-1185">Reference proteome</keyword>
<evidence type="ECO:0000313" key="2">
    <source>
        <dbReference type="Proteomes" id="UP000315439"/>
    </source>
</evidence>
<protein>
    <submittedName>
        <fullName evidence="1">Uncharacterized protein</fullName>
    </submittedName>
</protein>